<gene>
    <name evidence="1" type="ORF">I4F81_010455</name>
</gene>
<protein>
    <submittedName>
        <fullName evidence="1">Uncharacterized protein</fullName>
    </submittedName>
</protein>
<evidence type="ECO:0000313" key="2">
    <source>
        <dbReference type="Proteomes" id="UP000798662"/>
    </source>
</evidence>
<keyword evidence="2" id="KW-1185">Reference proteome</keyword>
<proteinExistence type="predicted"/>
<reference evidence="1" key="1">
    <citation type="submission" date="2019-11" db="EMBL/GenBank/DDBJ databases">
        <title>Nori genome reveals adaptations in red seaweeds to the harsh intertidal environment.</title>
        <authorList>
            <person name="Wang D."/>
            <person name="Mao Y."/>
        </authorList>
    </citation>
    <scope>NUCLEOTIDE SEQUENCE</scope>
    <source>
        <tissue evidence="1">Gametophyte</tissue>
    </source>
</reference>
<evidence type="ECO:0000313" key="1">
    <source>
        <dbReference type="EMBL" id="KAK1867958.1"/>
    </source>
</evidence>
<name>A0ACC3CDP0_PYRYE</name>
<sequence length="217" mass="21957">MTIVCVWVTGRVSAAAAAAMAIAAAWAACAVSLSVTFVHLQAHLERVPSGSDAAPVVGDDAAGGPPAPHVEGAEASMLPPSLPSKVEAFKGMAVRKLRPACVSGMWVAVGKTAALAALTSTAGIMRHGWVRMALWTARASAEYTAVFFGVVVLGLLAVDLRLVAAAKAGQGRGAALWDVAVAVPRAPLRCAPLDEEDGGEGGADGADADALQLAVWR</sequence>
<dbReference type="EMBL" id="CM020620">
    <property type="protein sequence ID" value="KAK1867958.1"/>
    <property type="molecule type" value="Genomic_DNA"/>
</dbReference>
<accession>A0ACC3CDP0</accession>
<organism evidence="1 2">
    <name type="scientific">Pyropia yezoensis</name>
    <name type="common">Susabi-nori</name>
    <name type="synonym">Porphyra yezoensis</name>
    <dbReference type="NCBI Taxonomy" id="2788"/>
    <lineage>
        <taxon>Eukaryota</taxon>
        <taxon>Rhodophyta</taxon>
        <taxon>Bangiophyceae</taxon>
        <taxon>Bangiales</taxon>
        <taxon>Bangiaceae</taxon>
        <taxon>Pyropia</taxon>
    </lineage>
</organism>
<comment type="caution">
    <text evidence="1">The sequence shown here is derived from an EMBL/GenBank/DDBJ whole genome shotgun (WGS) entry which is preliminary data.</text>
</comment>
<dbReference type="Proteomes" id="UP000798662">
    <property type="component" value="Chromosome 3"/>
</dbReference>